<dbReference type="InterPro" id="IPR005814">
    <property type="entry name" value="Aminotrans_3"/>
</dbReference>
<comment type="cofactor">
    <cofactor evidence="1">
        <name>pyridoxal 5'-phosphate</name>
        <dbReference type="ChEBI" id="CHEBI:597326"/>
    </cofactor>
</comment>
<keyword evidence="2 3" id="KW-0663">Pyridoxal phosphate</keyword>
<dbReference type="InterPro" id="IPR049704">
    <property type="entry name" value="Aminotrans_3_PPA_site"/>
</dbReference>
<dbReference type="SUPFAM" id="SSF53383">
    <property type="entry name" value="PLP-dependent transferases"/>
    <property type="match status" value="1"/>
</dbReference>
<evidence type="ECO:0000313" key="4">
    <source>
        <dbReference type="EMBL" id="NOU63250.1"/>
    </source>
</evidence>
<evidence type="ECO:0000256" key="3">
    <source>
        <dbReference type="RuleBase" id="RU003560"/>
    </source>
</evidence>
<dbReference type="Gene3D" id="3.90.1150.10">
    <property type="entry name" value="Aspartate Aminotransferase, domain 1"/>
    <property type="match status" value="1"/>
</dbReference>
<keyword evidence="4" id="KW-0808">Transferase</keyword>
<comment type="similarity">
    <text evidence="3">Belongs to the class-III pyridoxal-phosphate-dependent aminotransferase family.</text>
</comment>
<name>A0ABX1X4A7_9BACL</name>
<reference evidence="4 5" key="1">
    <citation type="submission" date="2019-10" db="EMBL/GenBank/DDBJ databases">
        <title>Description of Paenibacillus humi sp. nov.</title>
        <authorList>
            <person name="Carlier A."/>
            <person name="Qi S."/>
        </authorList>
    </citation>
    <scope>NUCLEOTIDE SEQUENCE [LARGE SCALE GENOMIC DNA]</scope>
    <source>
        <strain evidence="4 5">LMG 31461</strain>
    </source>
</reference>
<evidence type="ECO:0000256" key="1">
    <source>
        <dbReference type="ARBA" id="ARBA00001933"/>
    </source>
</evidence>
<gene>
    <name evidence="4" type="ORF">GC096_04225</name>
</gene>
<dbReference type="Gene3D" id="3.40.640.10">
    <property type="entry name" value="Type I PLP-dependent aspartate aminotransferase-like (Major domain)"/>
    <property type="match status" value="1"/>
</dbReference>
<evidence type="ECO:0000313" key="5">
    <source>
        <dbReference type="Proteomes" id="UP000653578"/>
    </source>
</evidence>
<dbReference type="Pfam" id="PF00202">
    <property type="entry name" value="Aminotran_3"/>
    <property type="match status" value="1"/>
</dbReference>
<keyword evidence="4" id="KW-0032">Aminotransferase</keyword>
<organism evidence="4 5">
    <name type="scientific">Paenibacillus plantarum</name>
    <dbReference type="NCBI Taxonomy" id="2654975"/>
    <lineage>
        <taxon>Bacteria</taxon>
        <taxon>Bacillati</taxon>
        <taxon>Bacillota</taxon>
        <taxon>Bacilli</taxon>
        <taxon>Bacillales</taxon>
        <taxon>Paenibacillaceae</taxon>
        <taxon>Paenibacillus</taxon>
    </lineage>
</organism>
<dbReference type="InterPro" id="IPR015421">
    <property type="entry name" value="PyrdxlP-dep_Trfase_major"/>
</dbReference>
<dbReference type="Proteomes" id="UP000653578">
    <property type="component" value="Unassembled WGS sequence"/>
</dbReference>
<dbReference type="PROSITE" id="PS00600">
    <property type="entry name" value="AA_TRANSFER_CLASS_3"/>
    <property type="match status" value="1"/>
</dbReference>
<dbReference type="RefSeq" id="WP_171629054.1">
    <property type="nucleotide sequence ID" value="NZ_WHNY01000009.1"/>
</dbReference>
<evidence type="ECO:0000256" key="2">
    <source>
        <dbReference type="ARBA" id="ARBA00022898"/>
    </source>
</evidence>
<proteinExistence type="inferred from homology"/>
<dbReference type="PIRSF" id="PIRSF000521">
    <property type="entry name" value="Transaminase_4ab_Lys_Orn"/>
    <property type="match status" value="1"/>
</dbReference>
<dbReference type="InterPro" id="IPR050103">
    <property type="entry name" value="Class-III_PLP-dep_AT"/>
</dbReference>
<dbReference type="InterPro" id="IPR015424">
    <property type="entry name" value="PyrdxlP-dep_Trfase"/>
</dbReference>
<dbReference type="InterPro" id="IPR015422">
    <property type="entry name" value="PyrdxlP-dep_Trfase_small"/>
</dbReference>
<dbReference type="CDD" id="cd00610">
    <property type="entry name" value="OAT_like"/>
    <property type="match status" value="1"/>
</dbReference>
<comment type="caution">
    <text evidence="4">The sequence shown here is derived from an EMBL/GenBank/DDBJ whole genome shotgun (WGS) entry which is preliminary data.</text>
</comment>
<sequence>MKQKGYELSNIGDISSAEVFELHRRYLNSGYVKMMDLMDYGRVFYKADGCILEDKEGREYLDMMGGYGSLNLGHNHPAILQSLNELIGKPNLVHNSLSPYAAVLASNLAELTNGELTRTFLCSSGSEAVEAALKLARAATGKSIFIYCKDAFHGKSLGALSVSGRDHYKTLFQPLISNCVEVPFGDIDSLEELLQHEDAAAFILEPIQGEGGVNLPQDGYLQKVRDLCTKYQTLLILDEVQTGMGRTGRMFAYEHEGIVPDILCLAKSLGGGIMPIGACITSNSTHERAYGEMEKCLLHSATFGGNSYACAAAIATIETLVKEGIPKEVEIKGFYLINRLNQLKTKYSSIKDVRGKGLLIGLEFHRDPSRRIGQNISNNSLQHLINGNYALLVTVLMLNRYGILTGYSPSNPDLIRIEPPLTISYNQMDCFVDTLEQIMEGYIHG</sequence>
<protein>
    <submittedName>
        <fullName evidence="4">Aminotransferase class III-fold pyridoxal phosphate-dependent enzyme</fullName>
    </submittedName>
</protein>
<dbReference type="EMBL" id="WHNY01000009">
    <property type="protein sequence ID" value="NOU63250.1"/>
    <property type="molecule type" value="Genomic_DNA"/>
</dbReference>
<dbReference type="PANTHER" id="PTHR11986:SF121">
    <property type="entry name" value="BLR3010 PROTEIN"/>
    <property type="match status" value="1"/>
</dbReference>
<dbReference type="GO" id="GO:0008483">
    <property type="term" value="F:transaminase activity"/>
    <property type="evidence" value="ECO:0007669"/>
    <property type="project" value="UniProtKB-KW"/>
</dbReference>
<accession>A0ABX1X4A7</accession>
<dbReference type="PANTHER" id="PTHR11986">
    <property type="entry name" value="AMINOTRANSFERASE CLASS III"/>
    <property type="match status" value="1"/>
</dbReference>
<keyword evidence="5" id="KW-1185">Reference proteome</keyword>